<gene>
    <name evidence="1" type="ORF">SAMN04487989_101240</name>
</gene>
<dbReference type="EMBL" id="FOVN01000001">
    <property type="protein sequence ID" value="SFN40709.1"/>
    <property type="molecule type" value="Genomic_DNA"/>
</dbReference>
<name>A0A1I4YSR8_9FLAO</name>
<dbReference type="Proteomes" id="UP000198705">
    <property type="component" value="Unassembled WGS sequence"/>
</dbReference>
<evidence type="ECO:0000313" key="2">
    <source>
        <dbReference type="Proteomes" id="UP000198705"/>
    </source>
</evidence>
<reference evidence="2" key="1">
    <citation type="submission" date="2016-10" db="EMBL/GenBank/DDBJ databases">
        <authorList>
            <person name="Varghese N."/>
            <person name="Submissions S."/>
        </authorList>
    </citation>
    <scope>NUCLEOTIDE SEQUENCE [LARGE SCALE GENOMIC DNA]</scope>
    <source>
        <strain evidence="2">DSM 23925</strain>
    </source>
</reference>
<dbReference type="RefSeq" id="WP_092205824.1">
    <property type="nucleotide sequence ID" value="NZ_FOVN01000001.1"/>
</dbReference>
<dbReference type="STRING" id="649333.SAMN04487989_101240"/>
<organism evidence="1 2">
    <name type="scientific">Bizionia echini</name>
    <dbReference type="NCBI Taxonomy" id="649333"/>
    <lineage>
        <taxon>Bacteria</taxon>
        <taxon>Pseudomonadati</taxon>
        <taxon>Bacteroidota</taxon>
        <taxon>Flavobacteriia</taxon>
        <taxon>Flavobacteriales</taxon>
        <taxon>Flavobacteriaceae</taxon>
        <taxon>Bizionia</taxon>
    </lineage>
</organism>
<accession>A0A1I4YSR8</accession>
<protein>
    <submittedName>
        <fullName evidence="1">Uncharacterized protein</fullName>
    </submittedName>
</protein>
<dbReference type="OrthoDB" id="1448720at2"/>
<dbReference type="AlphaFoldDB" id="A0A1I4YSR8"/>
<evidence type="ECO:0000313" key="1">
    <source>
        <dbReference type="EMBL" id="SFN40709.1"/>
    </source>
</evidence>
<keyword evidence="2" id="KW-1185">Reference proteome</keyword>
<proteinExistence type="predicted"/>
<sequence length="65" mass="7773">MIYLNFTDLNEETQERLIANSKKDVKEKYGKAIMDYATKHNTNLDKMLDEEALRNLYSYTYVFNI</sequence>